<keyword evidence="1" id="KW-0175">Coiled coil</keyword>
<proteinExistence type="predicted"/>
<reference evidence="2" key="1">
    <citation type="journal article" date="2021" name="Proc. Natl. Acad. Sci. U.S.A.">
        <title>A Catalog of Tens of Thousands of Viruses from Human Metagenomes Reveals Hidden Associations with Chronic Diseases.</title>
        <authorList>
            <person name="Tisza M.J."/>
            <person name="Buck C.B."/>
        </authorList>
    </citation>
    <scope>NUCLEOTIDE SEQUENCE</scope>
    <source>
        <strain evidence="2">Ct3b712</strain>
    </source>
</reference>
<feature type="coiled-coil region" evidence="1">
    <location>
        <begin position="256"/>
        <end position="283"/>
    </location>
</feature>
<sequence>MEALDTILFEEGTRVPLNPHTTSSQVSHRDTTVEKALEDEGLRITGLRKIVIWSGDTHETVQQKVDKFLAADRDSSVMYFAAGGEEDPGTYVPLVAYKVGESYRFTGYYPDNDAQGTPGFSPVNWYRVIIWLSNGRWAKTITPGKFLTTGEYQKFTAGEQREIKTNIDAGSKAIRINYGNATAAAAAIKQFNNDPQRTVILVNYKDIQCVATVSFTTPPFMVAYVPEGANMRKLLFKDGAWSESVIYHDTVRYNEQTLTEAQKAQARQNINALEDEAGVIDTEHIATAAVTTDKLADGAVTSTKLAKGARRPIILTPDTTEVDEETYQKLLSDNVDVVFKNSDDAINTLYDRNITDTLNFTFVSIVCSDNTAASDYAFQRADIFIDKTPPHSLHISESSFSLEDILGGSGYPNKSTLAPVLKEIDLTGTDADRKAKLDKFETDWKALTGASDLDGARFVGIYEYGDNNVDAIFIYDFENLAWAGIAPQTRGSETLTKAYINPDDGSLYVTPLFSHLEAITIKTGNTPDDKAANVAAIQTYVDNLAGVGVPLANGCCIPVTYKGVYAGNISLINGDWYGLLVKNTNNPADNINIKLSADGTITTSNSAQ</sequence>
<accession>A0A8S5M445</accession>
<protein>
    <submittedName>
        <fullName evidence="2">Uncharacterized protein</fullName>
    </submittedName>
</protein>
<organism evidence="2">
    <name type="scientific">Siphoviridae sp. ct3b712</name>
    <dbReference type="NCBI Taxonomy" id="2826283"/>
    <lineage>
        <taxon>Viruses</taxon>
        <taxon>Duplodnaviria</taxon>
        <taxon>Heunggongvirae</taxon>
        <taxon>Uroviricota</taxon>
        <taxon>Caudoviricetes</taxon>
    </lineage>
</organism>
<evidence type="ECO:0000256" key="1">
    <source>
        <dbReference type="SAM" id="Coils"/>
    </source>
</evidence>
<name>A0A8S5M445_9CAUD</name>
<dbReference type="EMBL" id="BK014813">
    <property type="protein sequence ID" value="DAD76912.1"/>
    <property type="molecule type" value="Genomic_DNA"/>
</dbReference>
<evidence type="ECO:0000313" key="2">
    <source>
        <dbReference type="EMBL" id="DAD76912.1"/>
    </source>
</evidence>